<proteinExistence type="predicted"/>
<dbReference type="Pfam" id="PF00455">
    <property type="entry name" value="DeoRC"/>
    <property type="match status" value="1"/>
</dbReference>
<dbReference type="InterPro" id="IPR037171">
    <property type="entry name" value="NagB/RpiA_transferase-like"/>
</dbReference>
<dbReference type="SMART" id="SM01134">
    <property type="entry name" value="DeoRC"/>
    <property type="match status" value="1"/>
</dbReference>
<accession>A0A4P7AGW7</accession>
<dbReference type="EMBL" id="CP038013">
    <property type="protein sequence ID" value="QBQ07655.1"/>
    <property type="molecule type" value="Genomic_DNA"/>
</dbReference>
<dbReference type="PROSITE" id="PS51000">
    <property type="entry name" value="HTH_DEOR_2"/>
    <property type="match status" value="1"/>
</dbReference>
<dbReference type="Proteomes" id="UP000294309">
    <property type="component" value="Chromosome"/>
</dbReference>
<keyword evidence="2" id="KW-0804">Transcription</keyword>
<dbReference type="PRINTS" id="PR00037">
    <property type="entry name" value="HTHLACR"/>
</dbReference>
<evidence type="ECO:0000256" key="1">
    <source>
        <dbReference type="ARBA" id="ARBA00023015"/>
    </source>
</evidence>
<sequence length="234" mass="26217">MLREERLKIILEFVNSNGFCSNEDISKALGIPFSTLRRDLNDLQSEYKLKRVHGGAQSLKEKSILEESIVSKLESNIDAKIIIAKKALNCIKSGETIFLDAGSSTYQLAKLIKPELKIRVYTNSIINAQVLANNGVNDVYILPGKFKPTTNAICGVETISAIKKYYFDVAFIGVNAIDHDFNFYTTDDDEAEVKKIVIENSQFSFGLADKSKMKSKSFIKFSDKKQIALINEEV</sequence>
<dbReference type="KEGG" id="sgq:SGLAD_v1c04560"/>
<name>A0A4P7AGW7_9MOLU</name>
<dbReference type="InterPro" id="IPR001034">
    <property type="entry name" value="DeoR_HTH"/>
</dbReference>
<dbReference type="OrthoDB" id="9797223at2"/>
<dbReference type="GO" id="GO:0003700">
    <property type="term" value="F:DNA-binding transcription factor activity"/>
    <property type="evidence" value="ECO:0007669"/>
    <property type="project" value="InterPro"/>
</dbReference>
<dbReference type="PANTHER" id="PTHR30363">
    <property type="entry name" value="HTH-TYPE TRANSCRIPTIONAL REGULATOR SRLR-RELATED"/>
    <property type="match status" value="1"/>
</dbReference>
<keyword evidence="5" id="KW-1185">Reference proteome</keyword>
<dbReference type="AlphaFoldDB" id="A0A4P7AGW7"/>
<protein>
    <submittedName>
        <fullName evidence="4">DeoR family transcriptional regulator, fructose operon transcriptional repressor</fullName>
    </submittedName>
</protein>
<evidence type="ECO:0000313" key="4">
    <source>
        <dbReference type="EMBL" id="QBQ07655.1"/>
    </source>
</evidence>
<dbReference type="Gene3D" id="3.40.50.1360">
    <property type="match status" value="1"/>
</dbReference>
<dbReference type="RefSeq" id="WP_134297445.1">
    <property type="nucleotide sequence ID" value="NZ_CP038013.1"/>
</dbReference>
<dbReference type="PANTHER" id="PTHR30363:SF44">
    <property type="entry name" value="AGA OPERON TRANSCRIPTIONAL REPRESSOR-RELATED"/>
    <property type="match status" value="1"/>
</dbReference>
<dbReference type="InterPro" id="IPR036390">
    <property type="entry name" value="WH_DNA-bd_sf"/>
</dbReference>
<dbReference type="SUPFAM" id="SSF46785">
    <property type="entry name" value="Winged helix' DNA-binding domain"/>
    <property type="match status" value="1"/>
</dbReference>
<feature type="domain" description="HTH deoR-type" evidence="3">
    <location>
        <begin position="3"/>
        <end position="58"/>
    </location>
</feature>
<organism evidence="4 5">
    <name type="scientific">Spiroplasma gladiatoris</name>
    <dbReference type="NCBI Taxonomy" id="2143"/>
    <lineage>
        <taxon>Bacteria</taxon>
        <taxon>Bacillati</taxon>
        <taxon>Mycoplasmatota</taxon>
        <taxon>Mollicutes</taxon>
        <taxon>Entomoplasmatales</taxon>
        <taxon>Spiroplasmataceae</taxon>
        <taxon>Spiroplasma</taxon>
    </lineage>
</organism>
<dbReference type="SUPFAM" id="SSF100950">
    <property type="entry name" value="NagB/RpiA/CoA transferase-like"/>
    <property type="match status" value="1"/>
</dbReference>
<dbReference type="Pfam" id="PF08220">
    <property type="entry name" value="HTH_DeoR"/>
    <property type="match status" value="1"/>
</dbReference>
<dbReference type="InterPro" id="IPR014036">
    <property type="entry name" value="DeoR-like_C"/>
</dbReference>
<gene>
    <name evidence="4" type="primary">fruR</name>
    <name evidence="4" type="ORF">SGLAD_v1c04560</name>
</gene>
<evidence type="ECO:0000313" key="5">
    <source>
        <dbReference type="Proteomes" id="UP000294309"/>
    </source>
</evidence>
<dbReference type="SMART" id="SM00420">
    <property type="entry name" value="HTH_DEOR"/>
    <property type="match status" value="1"/>
</dbReference>
<evidence type="ECO:0000256" key="2">
    <source>
        <dbReference type="ARBA" id="ARBA00023163"/>
    </source>
</evidence>
<reference evidence="4 5" key="1">
    <citation type="submission" date="2019-03" db="EMBL/GenBank/DDBJ databases">
        <title>Complete genome sequence of Spiroplasma gladiatoris TG-1 (DSM 22552).</title>
        <authorList>
            <person name="Lin Y.-C."/>
            <person name="Chou L."/>
            <person name="Kuo C.-H."/>
        </authorList>
    </citation>
    <scope>NUCLEOTIDE SEQUENCE [LARGE SCALE GENOMIC DNA]</scope>
    <source>
        <strain evidence="4 5">TG-1</strain>
    </source>
</reference>
<dbReference type="InterPro" id="IPR050313">
    <property type="entry name" value="Carb_Metab_HTH_regulators"/>
</dbReference>
<keyword evidence="1" id="KW-0805">Transcription regulation</keyword>
<evidence type="ECO:0000259" key="3">
    <source>
        <dbReference type="PROSITE" id="PS51000"/>
    </source>
</evidence>